<protein>
    <submittedName>
        <fullName evidence="1">Uncharacterized protein</fullName>
    </submittedName>
</protein>
<dbReference type="AlphaFoldDB" id="A0A9Q3GMI7"/>
<comment type="caution">
    <text evidence="1">The sequence shown here is derived from an EMBL/GenBank/DDBJ whole genome shotgun (WGS) entry which is preliminary data.</text>
</comment>
<proteinExistence type="predicted"/>
<gene>
    <name evidence="1" type="ORF">O181_012793</name>
</gene>
<dbReference type="Proteomes" id="UP000765509">
    <property type="component" value="Unassembled WGS sequence"/>
</dbReference>
<accession>A0A9Q3GMI7</accession>
<sequence>MAEISAGYFNFSSGHQGTSSRGFIKAQGKVPKSQIPMMPSGNQWLFSLTVFLQGNTGSSFSRDIQEAFQNNLSRVNAPSIHLGNHINFNTVWIHQDLYFDHTSWENHSTQFISQSGKVYTPLDNHYTFQYSIQDRCQPEGVKLSTFHIY</sequence>
<dbReference type="EMBL" id="AVOT02003292">
    <property type="protein sequence ID" value="MBW0473078.1"/>
    <property type="molecule type" value="Genomic_DNA"/>
</dbReference>
<evidence type="ECO:0000313" key="1">
    <source>
        <dbReference type="EMBL" id="MBW0473078.1"/>
    </source>
</evidence>
<evidence type="ECO:0000313" key="2">
    <source>
        <dbReference type="Proteomes" id="UP000765509"/>
    </source>
</evidence>
<organism evidence="1 2">
    <name type="scientific">Austropuccinia psidii MF-1</name>
    <dbReference type="NCBI Taxonomy" id="1389203"/>
    <lineage>
        <taxon>Eukaryota</taxon>
        <taxon>Fungi</taxon>
        <taxon>Dikarya</taxon>
        <taxon>Basidiomycota</taxon>
        <taxon>Pucciniomycotina</taxon>
        <taxon>Pucciniomycetes</taxon>
        <taxon>Pucciniales</taxon>
        <taxon>Sphaerophragmiaceae</taxon>
        <taxon>Austropuccinia</taxon>
    </lineage>
</organism>
<reference evidence="1" key="1">
    <citation type="submission" date="2021-03" db="EMBL/GenBank/DDBJ databases">
        <title>Draft genome sequence of rust myrtle Austropuccinia psidii MF-1, a brazilian biotype.</title>
        <authorList>
            <person name="Quecine M.C."/>
            <person name="Pachon D.M.R."/>
            <person name="Bonatelli M.L."/>
            <person name="Correr F.H."/>
            <person name="Franceschini L.M."/>
            <person name="Leite T.F."/>
            <person name="Margarido G.R.A."/>
            <person name="Almeida C.A."/>
            <person name="Ferrarezi J.A."/>
            <person name="Labate C.A."/>
        </authorList>
    </citation>
    <scope>NUCLEOTIDE SEQUENCE</scope>
    <source>
        <strain evidence="1">MF-1</strain>
    </source>
</reference>
<name>A0A9Q3GMI7_9BASI</name>
<keyword evidence="2" id="KW-1185">Reference proteome</keyword>